<gene>
    <name evidence="1" type="ORF">K469DRAFT_802582</name>
</gene>
<dbReference type="EMBL" id="ML994673">
    <property type="protein sequence ID" value="KAF2178734.1"/>
    <property type="molecule type" value="Genomic_DNA"/>
</dbReference>
<keyword evidence="2" id="KW-1185">Reference proteome</keyword>
<evidence type="ECO:0000313" key="2">
    <source>
        <dbReference type="Proteomes" id="UP000800200"/>
    </source>
</evidence>
<evidence type="ECO:0000313" key="1">
    <source>
        <dbReference type="EMBL" id="KAF2178734.1"/>
    </source>
</evidence>
<dbReference type="Proteomes" id="UP000800200">
    <property type="component" value="Unassembled WGS sequence"/>
</dbReference>
<dbReference type="AlphaFoldDB" id="A0A6A6DGU2"/>
<organism evidence="1 2">
    <name type="scientific">Zopfia rhizophila CBS 207.26</name>
    <dbReference type="NCBI Taxonomy" id="1314779"/>
    <lineage>
        <taxon>Eukaryota</taxon>
        <taxon>Fungi</taxon>
        <taxon>Dikarya</taxon>
        <taxon>Ascomycota</taxon>
        <taxon>Pezizomycotina</taxon>
        <taxon>Dothideomycetes</taxon>
        <taxon>Dothideomycetes incertae sedis</taxon>
        <taxon>Zopfiaceae</taxon>
        <taxon>Zopfia</taxon>
    </lineage>
</organism>
<reference evidence="1" key="1">
    <citation type="journal article" date="2020" name="Stud. Mycol.">
        <title>101 Dothideomycetes genomes: a test case for predicting lifestyles and emergence of pathogens.</title>
        <authorList>
            <person name="Haridas S."/>
            <person name="Albert R."/>
            <person name="Binder M."/>
            <person name="Bloem J."/>
            <person name="Labutti K."/>
            <person name="Salamov A."/>
            <person name="Andreopoulos B."/>
            <person name="Baker S."/>
            <person name="Barry K."/>
            <person name="Bills G."/>
            <person name="Bluhm B."/>
            <person name="Cannon C."/>
            <person name="Castanera R."/>
            <person name="Culley D."/>
            <person name="Daum C."/>
            <person name="Ezra D."/>
            <person name="Gonzalez J."/>
            <person name="Henrissat B."/>
            <person name="Kuo A."/>
            <person name="Liang C."/>
            <person name="Lipzen A."/>
            <person name="Lutzoni F."/>
            <person name="Magnuson J."/>
            <person name="Mondo S."/>
            <person name="Nolan M."/>
            <person name="Ohm R."/>
            <person name="Pangilinan J."/>
            <person name="Park H.-J."/>
            <person name="Ramirez L."/>
            <person name="Alfaro M."/>
            <person name="Sun H."/>
            <person name="Tritt A."/>
            <person name="Yoshinaga Y."/>
            <person name="Zwiers L.-H."/>
            <person name="Turgeon B."/>
            <person name="Goodwin S."/>
            <person name="Spatafora J."/>
            <person name="Crous P."/>
            <person name="Grigoriev I."/>
        </authorList>
    </citation>
    <scope>NUCLEOTIDE SEQUENCE</scope>
    <source>
        <strain evidence="1">CBS 207.26</strain>
    </source>
</reference>
<protein>
    <submittedName>
        <fullName evidence="1">Uncharacterized protein</fullName>
    </submittedName>
</protein>
<proteinExistence type="predicted"/>
<name>A0A6A6DGU2_9PEZI</name>
<sequence length="146" mass="16638">MFKPFLQHQALSLAFDEVPGQAEHHKYITTICLAYLTYDDIWQRYKAQKDSKRKYTFIDYAARYWNSHVTTAGKDDDELVSLVKISSVLKMGTFINGEERKGAAATPLYYAALFDLTGSMECIWAEDETQLDAIPPTTASRTLQLL</sequence>
<accession>A0A6A6DGU2</accession>